<dbReference type="GO" id="GO:1903457">
    <property type="term" value="P:lactate catabolic process"/>
    <property type="evidence" value="ECO:0007669"/>
    <property type="project" value="TreeGrafter"/>
</dbReference>
<evidence type="ECO:0000256" key="2">
    <source>
        <dbReference type="ARBA" id="ARBA00022630"/>
    </source>
</evidence>
<dbReference type="PANTHER" id="PTHR11748:SF119">
    <property type="entry name" value="D-2-HYDROXYGLUTARATE DEHYDROGENASE"/>
    <property type="match status" value="1"/>
</dbReference>
<dbReference type="PROSITE" id="PS51387">
    <property type="entry name" value="FAD_PCMH"/>
    <property type="match status" value="1"/>
</dbReference>
<dbReference type="PROSITE" id="PS00198">
    <property type="entry name" value="4FE4S_FER_1"/>
    <property type="match status" value="1"/>
</dbReference>
<dbReference type="RefSeq" id="WP_142600598.1">
    <property type="nucleotide sequence ID" value="NZ_FXSZ01000001.1"/>
</dbReference>
<dbReference type="InterPro" id="IPR016169">
    <property type="entry name" value="FAD-bd_PCMH_sub2"/>
</dbReference>
<dbReference type="GO" id="GO:0071949">
    <property type="term" value="F:FAD binding"/>
    <property type="evidence" value="ECO:0007669"/>
    <property type="project" value="InterPro"/>
</dbReference>
<evidence type="ECO:0000256" key="1">
    <source>
        <dbReference type="ARBA" id="ARBA00001974"/>
    </source>
</evidence>
<evidence type="ECO:0000256" key="4">
    <source>
        <dbReference type="ARBA" id="ARBA00022827"/>
    </source>
</evidence>
<dbReference type="GO" id="GO:0004458">
    <property type="term" value="F:D-lactate dehydrogenase (cytochrome) activity"/>
    <property type="evidence" value="ECO:0007669"/>
    <property type="project" value="TreeGrafter"/>
</dbReference>
<dbReference type="Gene3D" id="3.30.465.10">
    <property type="match status" value="1"/>
</dbReference>
<dbReference type="Proteomes" id="UP000315971">
    <property type="component" value="Unassembled WGS sequence"/>
</dbReference>
<evidence type="ECO:0000256" key="3">
    <source>
        <dbReference type="ARBA" id="ARBA00022723"/>
    </source>
</evidence>
<proteinExistence type="predicted"/>
<keyword evidence="10" id="KW-1185">Reference proteome</keyword>
<dbReference type="InterPro" id="IPR016171">
    <property type="entry name" value="Vanillyl_alc_oxidase_C-sub2"/>
</dbReference>
<dbReference type="InterPro" id="IPR016166">
    <property type="entry name" value="FAD-bd_PCMH"/>
</dbReference>
<dbReference type="Gene3D" id="1.10.45.10">
    <property type="entry name" value="Vanillyl-alcohol Oxidase, Chain A, domain 4"/>
    <property type="match status" value="1"/>
</dbReference>
<keyword evidence="3" id="KW-0479">Metal-binding</keyword>
<keyword evidence="4" id="KW-0274">FAD</keyword>
<dbReference type="Gene3D" id="3.30.70.2740">
    <property type="match status" value="1"/>
</dbReference>
<dbReference type="Pfam" id="PF01565">
    <property type="entry name" value="FAD_binding_4"/>
    <property type="match status" value="1"/>
</dbReference>
<dbReference type="Pfam" id="PF13534">
    <property type="entry name" value="Fer4_17"/>
    <property type="match status" value="1"/>
</dbReference>
<evidence type="ECO:0000259" key="8">
    <source>
        <dbReference type="PROSITE" id="PS51387"/>
    </source>
</evidence>
<evidence type="ECO:0000256" key="5">
    <source>
        <dbReference type="ARBA" id="ARBA00023002"/>
    </source>
</evidence>
<dbReference type="InterPro" id="IPR004113">
    <property type="entry name" value="FAD-bd_oxidored_4_C"/>
</dbReference>
<dbReference type="OrthoDB" id="9767256at2"/>
<dbReference type="AlphaFoldDB" id="A0A521AG77"/>
<dbReference type="PANTHER" id="PTHR11748">
    <property type="entry name" value="D-LACTATE DEHYDROGENASE"/>
    <property type="match status" value="1"/>
</dbReference>
<organism evidence="9 10">
    <name type="scientific">Solitalea koreensis</name>
    <dbReference type="NCBI Taxonomy" id="543615"/>
    <lineage>
        <taxon>Bacteria</taxon>
        <taxon>Pseudomonadati</taxon>
        <taxon>Bacteroidota</taxon>
        <taxon>Sphingobacteriia</taxon>
        <taxon>Sphingobacteriales</taxon>
        <taxon>Sphingobacteriaceae</taxon>
        <taxon>Solitalea</taxon>
    </lineage>
</organism>
<keyword evidence="6" id="KW-0408">Iron</keyword>
<protein>
    <submittedName>
        <fullName evidence="9">Fe-S oxidoreductase</fullName>
    </submittedName>
</protein>
<dbReference type="SUPFAM" id="SSF46548">
    <property type="entry name" value="alpha-helical ferredoxin"/>
    <property type="match status" value="1"/>
</dbReference>
<reference evidence="9 10" key="1">
    <citation type="submission" date="2017-05" db="EMBL/GenBank/DDBJ databases">
        <authorList>
            <person name="Varghese N."/>
            <person name="Submissions S."/>
        </authorList>
    </citation>
    <scope>NUCLEOTIDE SEQUENCE [LARGE SCALE GENOMIC DNA]</scope>
    <source>
        <strain evidence="9 10">DSM 21342</strain>
    </source>
</reference>
<keyword evidence="2" id="KW-0285">Flavoprotein</keyword>
<dbReference type="GO" id="GO:0051536">
    <property type="term" value="F:iron-sulfur cluster binding"/>
    <property type="evidence" value="ECO:0007669"/>
    <property type="project" value="UniProtKB-KW"/>
</dbReference>
<dbReference type="GO" id="GO:0046872">
    <property type="term" value="F:metal ion binding"/>
    <property type="evidence" value="ECO:0007669"/>
    <property type="project" value="UniProtKB-KW"/>
</dbReference>
<evidence type="ECO:0000256" key="7">
    <source>
        <dbReference type="ARBA" id="ARBA00023014"/>
    </source>
</evidence>
<dbReference type="EMBL" id="FXSZ01000001">
    <property type="protein sequence ID" value="SMO33748.1"/>
    <property type="molecule type" value="Genomic_DNA"/>
</dbReference>
<comment type="cofactor">
    <cofactor evidence="1">
        <name>FAD</name>
        <dbReference type="ChEBI" id="CHEBI:57692"/>
    </cofactor>
</comment>
<dbReference type="Pfam" id="PF02913">
    <property type="entry name" value="FAD-oxidase_C"/>
    <property type="match status" value="1"/>
</dbReference>
<dbReference type="InterPro" id="IPR036318">
    <property type="entry name" value="FAD-bd_PCMH-like_sf"/>
</dbReference>
<evidence type="ECO:0000256" key="6">
    <source>
        <dbReference type="ARBA" id="ARBA00023004"/>
    </source>
</evidence>
<keyword evidence="5" id="KW-0560">Oxidoreductase</keyword>
<dbReference type="InterPro" id="IPR016164">
    <property type="entry name" value="FAD-linked_Oxase-like_C"/>
</dbReference>
<accession>A0A521AG77</accession>
<keyword evidence="7" id="KW-0411">Iron-sulfur</keyword>
<evidence type="ECO:0000313" key="10">
    <source>
        <dbReference type="Proteomes" id="UP000315971"/>
    </source>
</evidence>
<dbReference type="SUPFAM" id="SSF56176">
    <property type="entry name" value="FAD-binding/transporter-associated domain-like"/>
    <property type="match status" value="1"/>
</dbReference>
<gene>
    <name evidence="9" type="ORF">SAMN06265350_101132</name>
</gene>
<dbReference type="SUPFAM" id="SSF55103">
    <property type="entry name" value="FAD-linked oxidases, C-terminal domain"/>
    <property type="match status" value="1"/>
</dbReference>
<feature type="domain" description="FAD-binding PCMH-type" evidence="8">
    <location>
        <begin position="33"/>
        <end position="272"/>
    </location>
</feature>
<dbReference type="GO" id="GO:0008720">
    <property type="term" value="F:D-lactate dehydrogenase (NAD+) activity"/>
    <property type="evidence" value="ECO:0007669"/>
    <property type="project" value="TreeGrafter"/>
</dbReference>
<dbReference type="InterPro" id="IPR006094">
    <property type="entry name" value="Oxid_FAD_bind_N"/>
</dbReference>
<dbReference type="InterPro" id="IPR017900">
    <property type="entry name" value="4Fe4S_Fe_S_CS"/>
</dbReference>
<sequence length="975" mass="109232">MSELLKKFSKELEGEIHYDTFNRILYATDASMYREMPQAVVYPKNNNDLKKVVKFAQKHNLGIIPRAAGTSLAGQVVGNGIVVEVAKHFTQLLEVNEKERWCRVQPGIIRDDLNLQLKKHGLLFGPETSTANRAMIGGMIGNNSCGLHSIIWGSTRDHLISCKVILSDGSETEFKELTPEEFKQKLTLKNLEGNIYRKIYEELSVADTQEEIQNEFPKPHIPRRNNGYAIDLLLRSNIFTPSGPNFNMCKLIAGSEGTLCLITEAKLRLEPLPPKVIGCVAMHFNDIIESLKANVIAVNYKPGASELIDDYTVKLARTNPTASQNSQWIIGDPKSVIIVEFARNSKEEIEEVANSMVAEIKSAGLGYAFPIFYNDDTKPLWDLRKAVLGLMYSGASDVKPVNLVEDCSVDVIDLPEFYDQHQQLIKAKGVELTTSAHCGTGELHTLPFINLKSEHGIKLLREILEETVVLVKKYNGSLSGEHGDGRLRAEFIRKMVGEKNYELCRQLKYTWDPKNIFNPNKIVDTPPMDVDLRYTPGQETPLLPTYFNWDKQGGVIRATELCNGTAECKKSGATGGIMCPSYMATLNEKDTTRARANVLREFLTHSRKTNRFDQNEIYEVMDLCLSCKGCKSECPSSVDVAKLKAEFLQHYYDANGAPLRSKLIANFTKSMTVASNFPRLFNFFVTNNFTSGIFKKLTGFAPKRSIPTLYKTTLKRWYKHNNQMLNPADQNYKGSVYLFCDEFTNLNDVEIGITTIKLLNRLGYNVLMTDHPESGRTQLSKGFVKQAIPLAKANVEIFSKLINERIPLIAIEPSIVTCFKDDYVDLVGAEWALAAAQLAKNSLMFEEFIADEIEKGKITSDQFTQEKRTVKLHIHCHQKSLSSPIPLIQTLSLPRNYIVMNLPTSCCGMAGSFGYEAEHYEVSQTLGEMVLFPAVRNSSEGTIIAASGTSCRHQIKDGTGVRAKHTAEILYDALI</sequence>
<evidence type="ECO:0000313" key="9">
    <source>
        <dbReference type="EMBL" id="SMO33748.1"/>
    </source>
</evidence>
<name>A0A521AG77_9SPHI</name>